<keyword evidence="2" id="KW-1185">Reference proteome</keyword>
<dbReference type="InParanoid" id="A0A3N4KSP7"/>
<name>A0A3N4KSP7_9PEZI</name>
<dbReference type="Proteomes" id="UP000277580">
    <property type="component" value="Unassembled WGS sequence"/>
</dbReference>
<gene>
    <name evidence="1" type="ORF">P167DRAFT_574348</name>
</gene>
<sequence length="192" mass="21074">MPASLIPITLHAFAISHITTRLTSLTTKLQDASRLVTYYSSLPRRSIPLPTLISISRALRNTQLSLGLHILVDDILEKLLVPDIFSAAQLAHHRVVVRDYETALEGMNQARDALVDLAEREIGAVDEKVVGDPVDVGMGTHVLSTALYCEEREEDQVDVVMGWMWSARKLFLETFGAAEGRGGVVVASLDIV</sequence>
<organism evidence="1 2">
    <name type="scientific">Morchella conica CCBAS932</name>
    <dbReference type="NCBI Taxonomy" id="1392247"/>
    <lineage>
        <taxon>Eukaryota</taxon>
        <taxon>Fungi</taxon>
        <taxon>Dikarya</taxon>
        <taxon>Ascomycota</taxon>
        <taxon>Pezizomycotina</taxon>
        <taxon>Pezizomycetes</taxon>
        <taxon>Pezizales</taxon>
        <taxon>Morchellaceae</taxon>
        <taxon>Morchella</taxon>
    </lineage>
</organism>
<dbReference type="EMBL" id="ML119129">
    <property type="protein sequence ID" value="RPB12312.1"/>
    <property type="molecule type" value="Genomic_DNA"/>
</dbReference>
<dbReference type="AlphaFoldDB" id="A0A3N4KSP7"/>
<evidence type="ECO:0000313" key="1">
    <source>
        <dbReference type="EMBL" id="RPB12312.1"/>
    </source>
</evidence>
<protein>
    <submittedName>
        <fullName evidence="1">Uncharacterized protein</fullName>
    </submittedName>
</protein>
<evidence type="ECO:0000313" key="2">
    <source>
        <dbReference type="Proteomes" id="UP000277580"/>
    </source>
</evidence>
<dbReference type="OrthoDB" id="10421755at2759"/>
<reference evidence="1 2" key="1">
    <citation type="journal article" date="2018" name="Nat. Ecol. Evol.">
        <title>Pezizomycetes genomes reveal the molecular basis of ectomycorrhizal truffle lifestyle.</title>
        <authorList>
            <person name="Murat C."/>
            <person name="Payen T."/>
            <person name="Noel B."/>
            <person name="Kuo A."/>
            <person name="Morin E."/>
            <person name="Chen J."/>
            <person name="Kohler A."/>
            <person name="Krizsan K."/>
            <person name="Balestrini R."/>
            <person name="Da Silva C."/>
            <person name="Montanini B."/>
            <person name="Hainaut M."/>
            <person name="Levati E."/>
            <person name="Barry K.W."/>
            <person name="Belfiori B."/>
            <person name="Cichocki N."/>
            <person name="Clum A."/>
            <person name="Dockter R.B."/>
            <person name="Fauchery L."/>
            <person name="Guy J."/>
            <person name="Iotti M."/>
            <person name="Le Tacon F."/>
            <person name="Lindquist E.A."/>
            <person name="Lipzen A."/>
            <person name="Malagnac F."/>
            <person name="Mello A."/>
            <person name="Molinier V."/>
            <person name="Miyauchi S."/>
            <person name="Poulain J."/>
            <person name="Riccioni C."/>
            <person name="Rubini A."/>
            <person name="Sitrit Y."/>
            <person name="Splivallo R."/>
            <person name="Traeger S."/>
            <person name="Wang M."/>
            <person name="Zifcakova L."/>
            <person name="Wipf D."/>
            <person name="Zambonelli A."/>
            <person name="Paolocci F."/>
            <person name="Nowrousian M."/>
            <person name="Ottonello S."/>
            <person name="Baldrian P."/>
            <person name="Spatafora J.W."/>
            <person name="Henrissat B."/>
            <person name="Nagy L.G."/>
            <person name="Aury J.M."/>
            <person name="Wincker P."/>
            <person name="Grigoriev I.V."/>
            <person name="Bonfante P."/>
            <person name="Martin F.M."/>
        </authorList>
    </citation>
    <scope>NUCLEOTIDE SEQUENCE [LARGE SCALE GENOMIC DNA]</scope>
    <source>
        <strain evidence="1 2">CCBAS932</strain>
    </source>
</reference>
<proteinExistence type="predicted"/>
<accession>A0A3N4KSP7</accession>